<dbReference type="PANTHER" id="PTHR11257:SF12">
    <property type="entry name" value="EJACULATORY BULB-SPECIFIC PROTEIN 3-RELATED"/>
    <property type="match status" value="1"/>
</dbReference>
<evidence type="ECO:0000313" key="2">
    <source>
        <dbReference type="EMBL" id="SAJ59015.1"/>
    </source>
</evidence>
<name>A0A162RQA8_TRIBS</name>
<dbReference type="InterPro" id="IPR036682">
    <property type="entry name" value="OS_D_A10/PebIII_sf"/>
</dbReference>
<gene>
    <name evidence="2" type="primary">TbraCSP15</name>
</gene>
<dbReference type="AlphaFoldDB" id="A0A162RQA8"/>
<feature type="signal peptide" evidence="1">
    <location>
        <begin position="1"/>
        <end position="18"/>
    </location>
</feature>
<reference evidence="2" key="1">
    <citation type="submission" date="2016-03" db="EMBL/GenBank/DDBJ databases">
        <title>Under expression of chemosensory genes in domiciliary bugs of the Chagas disease vector Triatoma brasiliensis.</title>
        <authorList>
            <person name="Marchant A."/>
            <person name="Mougel F."/>
            <person name="Jacquin-Joly E."/>
            <person name="Costa J."/>
            <person name="Almeida C.E."/>
            <person name="Harry M."/>
        </authorList>
    </citation>
    <scope>NUCLEOTIDE SEQUENCE</scope>
    <source>
        <tissue evidence="2">Head antenna rostrum</tissue>
    </source>
</reference>
<dbReference type="SUPFAM" id="SSF100910">
    <property type="entry name" value="Chemosensory protein Csp2"/>
    <property type="match status" value="1"/>
</dbReference>
<dbReference type="EMBL" id="LT555330">
    <property type="protein sequence ID" value="SAJ59015.1"/>
    <property type="molecule type" value="mRNA"/>
</dbReference>
<evidence type="ECO:0000256" key="1">
    <source>
        <dbReference type="SAM" id="SignalP"/>
    </source>
</evidence>
<keyword evidence="1" id="KW-0732">Signal</keyword>
<dbReference type="PANTHER" id="PTHR11257">
    <property type="entry name" value="CHEMOSENSORY PROTEIN-RELATED"/>
    <property type="match status" value="1"/>
</dbReference>
<protein>
    <submittedName>
        <fullName evidence="2">Putative chemosensory protein</fullName>
    </submittedName>
</protein>
<feature type="chain" id="PRO_5007839087" evidence="1">
    <location>
        <begin position="19"/>
        <end position="131"/>
    </location>
</feature>
<accession>A0A162RQA8</accession>
<dbReference type="Pfam" id="PF03392">
    <property type="entry name" value="OS-D"/>
    <property type="match status" value="1"/>
</dbReference>
<proteinExistence type="evidence at transcript level"/>
<dbReference type="Gene3D" id="1.10.2080.10">
    <property type="entry name" value="Insect odorant-binding protein A10/Ejaculatory bulb-specific protein 3"/>
    <property type="match status" value="1"/>
</dbReference>
<dbReference type="InterPro" id="IPR005055">
    <property type="entry name" value="A10/PebIII"/>
</dbReference>
<sequence>MKCTVVFFIATIFGAVICDEGKYTTKYDNIDLDEILNNDRIYEKYFLCLKGEGKCTPDGRELKVALPDALKTRCVKCSEKQRAGTEKVLRFILDKKPNDYLVLEKIYDPDRMYRVMYKEDAEKLGLKFPTK</sequence>
<organism evidence="2">
    <name type="scientific">Triatoma brasiliensis</name>
    <name type="common">Blood-sucking bug</name>
    <dbReference type="NCBI Taxonomy" id="65344"/>
    <lineage>
        <taxon>Eukaryota</taxon>
        <taxon>Metazoa</taxon>
        <taxon>Ecdysozoa</taxon>
        <taxon>Arthropoda</taxon>
        <taxon>Hexapoda</taxon>
        <taxon>Insecta</taxon>
        <taxon>Pterygota</taxon>
        <taxon>Neoptera</taxon>
        <taxon>Paraneoptera</taxon>
        <taxon>Hemiptera</taxon>
        <taxon>Heteroptera</taxon>
        <taxon>Panheteroptera</taxon>
        <taxon>Cimicomorpha</taxon>
        <taxon>Reduviidae</taxon>
        <taxon>Triatominae</taxon>
        <taxon>Triatoma</taxon>
    </lineage>
</organism>